<comment type="caution">
    <text evidence="1">The sequence shown here is derived from an EMBL/GenBank/DDBJ whole genome shotgun (WGS) entry which is preliminary data.</text>
</comment>
<sequence>MADISTSAPTTVPRLGPSRLSFPRLTVGASLDAISGLIGDAFSMAYVDPYTSLRRQPQVVPDDDLEGRDPTW</sequence>
<gene>
    <name evidence="1" type="ORF">D3227_34390</name>
</gene>
<reference evidence="1 2" key="1">
    <citation type="submission" date="2018-09" db="EMBL/GenBank/DDBJ databases">
        <title>Mesorhizobium carmichaelinearum sp. nov. isolated from Carmichaelinea spp. root nodules in New Zealand.</title>
        <authorList>
            <person name="De Meyer S.E."/>
        </authorList>
    </citation>
    <scope>NUCLEOTIDE SEQUENCE [LARGE SCALE GENOMIC DNA]</scope>
    <source>
        <strain evidence="1 2">ICMP19557</strain>
    </source>
</reference>
<dbReference type="EMBL" id="QZWZ01000053">
    <property type="protein sequence ID" value="RJT28312.1"/>
    <property type="molecule type" value="Genomic_DNA"/>
</dbReference>
<dbReference type="AlphaFoldDB" id="A0A3A5JZ56"/>
<protein>
    <submittedName>
        <fullName evidence="1">Uncharacterized protein</fullName>
    </submittedName>
</protein>
<keyword evidence="2" id="KW-1185">Reference proteome</keyword>
<accession>A0A3A5JZ56</accession>
<proteinExistence type="predicted"/>
<dbReference type="Proteomes" id="UP000272706">
    <property type="component" value="Unassembled WGS sequence"/>
</dbReference>
<evidence type="ECO:0000313" key="1">
    <source>
        <dbReference type="EMBL" id="RJT28312.1"/>
    </source>
</evidence>
<evidence type="ECO:0000313" key="2">
    <source>
        <dbReference type="Proteomes" id="UP000272706"/>
    </source>
</evidence>
<dbReference type="OrthoDB" id="8085986at2"/>
<organism evidence="1 2">
    <name type="scientific">Mesorhizobium waimense</name>
    <dbReference type="NCBI Taxonomy" id="1300307"/>
    <lineage>
        <taxon>Bacteria</taxon>
        <taxon>Pseudomonadati</taxon>
        <taxon>Pseudomonadota</taxon>
        <taxon>Alphaproteobacteria</taxon>
        <taxon>Hyphomicrobiales</taxon>
        <taxon>Phyllobacteriaceae</taxon>
        <taxon>Mesorhizobium</taxon>
    </lineage>
</organism>
<name>A0A3A5JZ56_9HYPH</name>